<sequence length="114" mass="12999">MAQENNIWLICNQESSPPLSVPYNLVHTIHDLPQSGCDAIVFQMHSANDLKLLYKIRQIPTFRFTPVFYSGELSTEELVLFDGLADDTLLEKLGLFWSGLNSFRKISKAQKILK</sequence>
<evidence type="ECO:0000313" key="3">
    <source>
        <dbReference type="Proteomes" id="UP000032414"/>
    </source>
</evidence>
<dbReference type="Proteomes" id="UP000182998">
    <property type="component" value="Unassembled WGS sequence"/>
</dbReference>
<accession>A0A098GHS5</accession>
<reference evidence="1" key="2">
    <citation type="submission" date="2014-09" db="EMBL/GenBank/DDBJ databases">
        <authorList>
            <person name="GOMEZ-VALERO Laura"/>
        </authorList>
    </citation>
    <scope>NUCLEOTIDE SEQUENCE</scope>
    <source>
        <strain evidence="1">ATCC33218</strain>
    </source>
</reference>
<dbReference type="RefSeq" id="WP_045099751.1">
    <property type="nucleotide sequence ID" value="NZ_CP020614.1"/>
</dbReference>
<dbReference type="Proteomes" id="UP000032414">
    <property type="component" value="Chromosome I"/>
</dbReference>
<dbReference type="PATRIC" id="fig|451.8.peg.3027"/>
<dbReference type="EMBL" id="LN614830">
    <property type="protein sequence ID" value="CEG61527.1"/>
    <property type="molecule type" value="Genomic_DNA"/>
</dbReference>
<name>A0A098GHS5_LEGMI</name>
<dbReference type="EMBL" id="FMVN01000008">
    <property type="protein sequence ID" value="SCY45168.1"/>
    <property type="molecule type" value="Genomic_DNA"/>
</dbReference>
<dbReference type="HOGENOM" id="CLU_2119947_0_0_6"/>
<proteinExistence type="predicted"/>
<evidence type="ECO:0000313" key="2">
    <source>
        <dbReference type="EMBL" id="SCY45168.1"/>
    </source>
</evidence>
<evidence type="ECO:0000313" key="4">
    <source>
        <dbReference type="Proteomes" id="UP000182998"/>
    </source>
</evidence>
<dbReference type="KEGG" id="tmc:LMI_2257"/>
<dbReference type="OrthoDB" id="8432393at2"/>
<reference evidence="3" key="1">
    <citation type="submission" date="2014-09" db="EMBL/GenBank/DDBJ databases">
        <authorList>
            <person name="Gomez-Valero L."/>
        </authorList>
    </citation>
    <scope>NUCLEOTIDE SEQUENCE [LARGE SCALE GENOMIC DNA]</scope>
    <source>
        <strain evidence="3">ATCC33218</strain>
    </source>
</reference>
<keyword evidence="4" id="KW-1185">Reference proteome</keyword>
<reference evidence="2 4" key="3">
    <citation type="submission" date="2016-10" db="EMBL/GenBank/DDBJ databases">
        <authorList>
            <person name="Varghese N."/>
            <person name="Submissions S."/>
        </authorList>
    </citation>
    <scope>NUCLEOTIDE SEQUENCE [LARGE SCALE GENOMIC DNA]</scope>
    <source>
        <strain evidence="2 4">ATCC 33218</strain>
    </source>
</reference>
<evidence type="ECO:0000313" key="1">
    <source>
        <dbReference type="EMBL" id="CEG61527.1"/>
    </source>
</evidence>
<dbReference type="AlphaFoldDB" id="A0A098GHS5"/>
<organism evidence="1 3">
    <name type="scientific">Legionella micdadei</name>
    <name type="common">Tatlockia micdadei</name>
    <dbReference type="NCBI Taxonomy" id="451"/>
    <lineage>
        <taxon>Bacteria</taxon>
        <taxon>Pseudomonadati</taxon>
        <taxon>Pseudomonadota</taxon>
        <taxon>Gammaproteobacteria</taxon>
        <taxon>Legionellales</taxon>
        <taxon>Legionellaceae</taxon>
        <taxon>Legionella</taxon>
    </lineage>
</organism>
<gene>
    <name evidence="1" type="ORF">LMI_2257</name>
    <name evidence="2" type="ORF">SAMN02982997_01735</name>
</gene>
<protein>
    <submittedName>
        <fullName evidence="1">Uncharacterized protein</fullName>
    </submittedName>
</protein>
<dbReference type="STRING" id="451.B6N58_04870"/>